<evidence type="ECO:0000313" key="3">
    <source>
        <dbReference type="Proteomes" id="UP000011693"/>
    </source>
</evidence>
<proteinExistence type="predicted"/>
<feature type="region of interest" description="Disordered" evidence="1">
    <location>
        <begin position="1"/>
        <end position="26"/>
    </location>
</feature>
<name>M0B0K4_9EURY</name>
<protein>
    <submittedName>
        <fullName evidence="2">Uncharacterized protein</fullName>
    </submittedName>
</protein>
<evidence type="ECO:0000313" key="2">
    <source>
        <dbReference type="EMBL" id="ELZ03224.1"/>
    </source>
</evidence>
<gene>
    <name evidence="2" type="ORF">C482_03784</name>
</gene>
<comment type="caution">
    <text evidence="2">The sequence shown here is derived from an EMBL/GenBank/DDBJ whole genome shotgun (WGS) entry which is preliminary data.</text>
</comment>
<keyword evidence="3" id="KW-1185">Reference proteome</keyword>
<organism evidence="2 3">
    <name type="scientific">Natrialba chahannaoensis JCM 10990</name>
    <dbReference type="NCBI Taxonomy" id="1227492"/>
    <lineage>
        <taxon>Archaea</taxon>
        <taxon>Methanobacteriati</taxon>
        <taxon>Methanobacteriota</taxon>
        <taxon>Stenosarchaea group</taxon>
        <taxon>Halobacteria</taxon>
        <taxon>Halobacteriales</taxon>
        <taxon>Natrialbaceae</taxon>
        <taxon>Natrialba</taxon>
    </lineage>
</organism>
<dbReference type="RefSeq" id="WP_006166136.1">
    <property type="nucleotide sequence ID" value="NZ_AOIN01000033.1"/>
</dbReference>
<accession>M0B0K4</accession>
<sequence length="129" mass="14440">MPPDHHPIPWEQLPPEWGPTEHDDGRFAYRHRESPTVLVADRTAAANSHPGFGLSCYWELRCRYSLGDRSLSEAIARVSTRSAAIEGVLECMHCVHQSVEQPTDPIEVMNALRDVSMSDVVPEQPSPPE</sequence>
<evidence type="ECO:0000256" key="1">
    <source>
        <dbReference type="SAM" id="MobiDB-lite"/>
    </source>
</evidence>
<dbReference type="OrthoDB" id="270718at2157"/>
<dbReference type="Proteomes" id="UP000011693">
    <property type="component" value="Unassembled WGS sequence"/>
</dbReference>
<dbReference type="AlphaFoldDB" id="M0B0K4"/>
<reference evidence="2 3" key="1">
    <citation type="journal article" date="2014" name="PLoS Genet.">
        <title>Phylogenetically driven sequencing of extremely halophilic archaea reveals strategies for static and dynamic osmo-response.</title>
        <authorList>
            <person name="Becker E.A."/>
            <person name="Seitzer P.M."/>
            <person name="Tritt A."/>
            <person name="Larsen D."/>
            <person name="Krusor M."/>
            <person name="Yao A.I."/>
            <person name="Wu D."/>
            <person name="Madern D."/>
            <person name="Eisen J.A."/>
            <person name="Darling A.E."/>
            <person name="Facciotti M.T."/>
        </authorList>
    </citation>
    <scope>NUCLEOTIDE SEQUENCE [LARGE SCALE GENOMIC DNA]</scope>
    <source>
        <strain evidence="2 3">JCM 10990</strain>
    </source>
</reference>
<dbReference type="EMBL" id="AOIN01000033">
    <property type="protein sequence ID" value="ELZ03224.1"/>
    <property type="molecule type" value="Genomic_DNA"/>
</dbReference>